<dbReference type="EMBL" id="JAPWTK010000002">
    <property type="protein sequence ID" value="KAJ8962901.1"/>
    <property type="molecule type" value="Genomic_DNA"/>
</dbReference>
<name>A0AAV8ZHP3_9CUCU</name>
<reference evidence="2" key="1">
    <citation type="journal article" date="2023" name="Insect Mol. Biol.">
        <title>Genome sequencing provides insights into the evolution of gene families encoding plant cell wall-degrading enzymes in longhorned beetles.</title>
        <authorList>
            <person name="Shin N.R."/>
            <person name="Okamura Y."/>
            <person name="Kirsch R."/>
            <person name="Pauchet Y."/>
        </authorList>
    </citation>
    <scope>NUCLEOTIDE SEQUENCE</scope>
    <source>
        <strain evidence="2">AMC_N1</strain>
    </source>
</reference>
<evidence type="ECO:0000313" key="2">
    <source>
        <dbReference type="EMBL" id="KAJ8962901.1"/>
    </source>
</evidence>
<gene>
    <name evidence="2" type="ORF">NQ318_001312</name>
</gene>
<organism evidence="2 3">
    <name type="scientific">Aromia moschata</name>
    <dbReference type="NCBI Taxonomy" id="1265417"/>
    <lineage>
        <taxon>Eukaryota</taxon>
        <taxon>Metazoa</taxon>
        <taxon>Ecdysozoa</taxon>
        <taxon>Arthropoda</taxon>
        <taxon>Hexapoda</taxon>
        <taxon>Insecta</taxon>
        <taxon>Pterygota</taxon>
        <taxon>Neoptera</taxon>
        <taxon>Endopterygota</taxon>
        <taxon>Coleoptera</taxon>
        <taxon>Polyphaga</taxon>
        <taxon>Cucujiformia</taxon>
        <taxon>Chrysomeloidea</taxon>
        <taxon>Cerambycidae</taxon>
        <taxon>Cerambycinae</taxon>
        <taxon>Callichromatini</taxon>
        <taxon>Aromia</taxon>
    </lineage>
</organism>
<dbReference type="AlphaFoldDB" id="A0AAV8ZHP3"/>
<sequence>MSGNGAAAPEGVNPENNHIGGGPLLNTNRIRNNNNQNPLFNNPVDMLATREGHLAPGWHPEGRNCETLRRIIISSRAMRKRRN</sequence>
<proteinExistence type="predicted"/>
<keyword evidence="3" id="KW-1185">Reference proteome</keyword>
<accession>A0AAV8ZHP3</accession>
<evidence type="ECO:0000256" key="1">
    <source>
        <dbReference type="SAM" id="MobiDB-lite"/>
    </source>
</evidence>
<comment type="caution">
    <text evidence="2">The sequence shown here is derived from an EMBL/GenBank/DDBJ whole genome shotgun (WGS) entry which is preliminary data.</text>
</comment>
<evidence type="ECO:0000313" key="3">
    <source>
        <dbReference type="Proteomes" id="UP001162162"/>
    </source>
</evidence>
<dbReference type="Proteomes" id="UP001162162">
    <property type="component" value="Unassembled WGS sequence"/>
</dbReference>
<feature type="compositionally biased region" description="Low complexity" evidence="1">
    <location>
        <begin position="24"/>
        <end position="42"/>
    </location>
</feature>
<protein>
    <submittedName>
        <fullName evidence="2">Uncharacterized protein</fullName>
    </submittedName>
</protein>
<feature type="region of interest" description="Disordered" evidence="1">
    <location>
        <begin position="1"/>
        <end position="42"/>
    </location>
</feature>